<organism evidence="1 2">
    <name type="scientific">Mycolicibacterium obuense</name>
    <dbReference type="NCBI Taxonomy" id="1807"/>
    <lineage>
        <taxon>Bacteria</taxon>
        <taxon>Bacillati</taxon>
        <taxon>Actinomycetota</taxon>
        <taxon>Actinomycetes</taxon>
        <taxon>Mycobacteriales</taxon>
        <taxon>Mycobacteriaceae</taxon>
        <taxon>Mycolicibacterium</taxon>
    </lineage>
</organism>
<dbReference type="EMBL" id="LAUZ02000028">
    <property type="protein sequence ID" value="KKF02741.1"/>
    <property type="molecule type" value="Genomic_DNA"/>
</dbReference>
<evidence type="ECO:0000313" key="1">
    <source>
        <dbReference type="EMBL" id="KKF02741.1"/>
    </source>
</evidence>
<dbReference type="RefSeq" id="WP_043416109.1">
    <property type="nucleotide sequence ID" value="NZ_CALTXN010000070.1"/>
</dbReference>
<reference evidence="1 2" key="1">
    <citation type="journal article" date="2015" name="Genome Announc.">
        <title>Draft Genome Sequence of Mycobacterium obuense Strain UC1, Isolated from Patient Sputum.</title>
        <authorList>
            <person name="Greninger A.L."/>
            <person name="Cunningham G."/>
            <person name="Hsu E.D."/>
            <person name="Yu J.M."/>
            <person name="Chiu C.Y."/>
            <person name="Miller S."/>
        </authorList>
    </citation>
    <scope>NUCLEOTIDE SEQUENCE [LARGE SCALE GENOMIC DNA]</scope>
    <source>
        <strain evidence="1 2">UC1</strain>
    </source>
</reference>
<dbReference type="Proteomes" id="UP000034150">
    <property type="component" value="Unassembled WGS sequence"/>
</dbReference>
<dbReference type="OrthoDB" id="4711651at2"/>
<comment type="caution">
    <text evidence="1">The sequence shown here is derived from an EMBL/GenBank/DDBJ whole genome shotgun (WGS) entry which is preliminary data.</text>
</comment>
<sequence length="93" mass="9626">MYELTIATDAISRTTRHADPAGAHDALLAHAVGADLYLHAHPGRADTPTPNLASVIALLRLDPAHPQPLRVGTATIAVAATDTRPHHTGAATS</sequence>
<dbReference type="AlphaFoldDB" id="A0A0M2K1G8"/>
<evidence type="ECO:0000313" key="2">
    <source>
        <dbReference type="Proteomes" id="UP000034150"/>
    </source>
</evidence>
<dbReference type="PATRIC" id="fig|1807.13.peg.2767"/>
<accession>A0A0M2K1G8</accession>
<keyword evidence="2" id="KW-1185">Reference proteome</keyword>
<protein>
    <submittedName>
        <fullName evidence="1">Uncharacterized protein</fullName>
    </submittedName>
</protein>
<gene>
    <name evidence="1" type="ORF">WN67_06485</name>
</gene>
<proteinExistence type="predicted"/>
<name>A0A0M2K1G8_9MYCO</name>